<dbReference type="Proteomes" id="UP001281761">
    <property type="component" value="Unassembled WGS sequence"/>
</dbReference>
<proteinExistence type="predicted"/>
<gene>
    <name evidence="1" type="ORF">BLNAU_18220</name>
</gene>
<dbReference type="EMBL" id="JARBJD010000217">
    <property type="protein sequence ID" value="KAK2946842.1"/>
    <property type="molecule type" value="Genomic_DNA"/>
</dbReference>
<keyword evidence="2" id="KW-1185">Reference proteome</keyword>
<comment type="caution">
    <text evidence="1">The sequence shown here is derived from an EMBL/GenBank/DDBJ whole genome shotgun (WGS) entry which is preliminary data.</text>
</comment>
<dbReference type="Gene3D" id="1.25.10.10">
    <property type="entry name" value="Leucine-rich Repeat Variant"/>
    <property type="match status" value="1"/>
</dbReference>
<protein>
    <submittedName>
        <fullName evidence="1">Uncharacterized protein</fullName>
    </submittedName>
</protein>
<evidence type="ECO:0000313" key="2">
    <source>
        <dbReference type="Proteomes" id="UP001281761"/>
    </source>
</evidence>
<dbReference type="InterPro" id="IPR011989">
    <property type="entry name" value="ARM-like"/>
</dbReference>
<organism evidence="1 2">
    <name type="scientific">Blattamonas nauphoetae</name>
    <dbReference type="NCBI Taxonomy" id="2049346"/>
    <lineage>
        <taxon>Eukaryota</taxon>
        <taxon>Metamonada</taxon>
        <taxon>Preaxostyla</taxon>
        <taxon>Oxymonadida</taxon>
        <taxon>Blattamonas</taxon>
    </lineage>
</organism>
<evidence type="ECO:0000313" key="1">
    <source>
        <dbReference type="EMBL" id="KAK2946842.1"/>
    </source>
</evidence>
<accession>A0ABQ9X7B3</accession>
<sequence length="330" mass="37364">MDCSPFMNWREGDEETFPEKGVVFLSLVATVKFQPAFDDSLVAKAVKFLESVDPKYPESADTFLRNLGRTPDDYSTNFIESILVLLSSASQSIIHSSMAIFHKLLCESSTKAHYALVNADLLPQLINILNPQSLSFAEAIDIHINVISIIRSFFWLITPFGLTELGIEDRDEQQDVHATVLQQVLVPSEKYICHLCVNCFSIIDGDQSDNFLALLARLLQISPFYQPTMDFVMNMPVVLTMPSCLSFFEDDLSISSFLYAMNDSQQKWNKQKGEVRQMWKKVHRMLRMEGMEDVTEEKLRNDGAGSCGDLIVFISILLNNAQGMNLQHLL</sequence>
<dbReference type="SUPFAM" id="SSF48371">
    <property type="entry name" value="ARM repeat"/>
    <property type="match status" value="1"/>
</dbReference>
<dbReference type="InterPro" id="IPR016024">
    <property type="entry name" value="ARM-type_fold"/>
</dbReference>
<reference evidence="1 2" key="1">
    <citation type="journal article" date="2022" name="bioRxiv">
        <title>Genomics of Preaxostyla Flagellates Illuminates Evolutionary Transitions and the Path Towards Mitochondrial Loss.</title>
        <authorList>
            <person name="Novak L.V.F."/>
            <person name="Treitli S.C."/>
            <person name="Pyrih J."/>
            <person name="Halakuc P."/>
            <person name="Pipaliya S.V."/>
            <person name="Vacek V."/>
            <person name="Brzon O."/>
            <person name="Soukal P."/>
            <person name="Eme L."/>
            <person name="Dacks J.B."/>
            <person name="Karnkowska A."/>
            <person name="Elias M."/>
            <person name="Hampl V."/>
        </authorList>
    </citation>
    <scope>NUCLEOTIDE SEQUENCE [LARGE SCALE GENOMIC DNA]</scope>
    <source>
        <strain evidence="1">NAU3</strain>
        <tissue evidence="1">Gut</tissue>
    </source>
</reference>
<name>A0ABQ9X7B3_9EUKA</name>